<keyword evidence="2" id="KW-1133">Transmembrane helix</keyword>
<evidence type="ECO:0000256" key="1">
    <source>
        <dbReference type="PROSITE-ProRule" id="PRU00339"/>
    </source>
</evidence>
<dbReference type="Gene3D" id="2.30.30.40">
    <property type="entry name" value="SH3 Domains"/>
    <property type="match status" value="1"/>
</dbReference>
<evidence type="ECO:0000256" key="3">
    <source>
        <dbReference type="SAM" id="SignalP"/>
    </source>
</evidence>
<dbReference type="PROSITE" id="PS50005">
    <property type="entry name" value="TPR"/>
    <property type="match status" value="1"/>
</dbReference>
<feature type="chain" id="PRO_5032322756" description="Tetratricopeptide repeat protein" evidence="3">
    <location>
        <begin position="24"/>
        <end position="806"/>
    </location>
</feature>
<evidence type="ECO:0000313" key="5">
    <source>
        <dbReference type="Proteomes" id="UP000501812"/>
    </source>
</evidence>
<keyword evidence="1" id="KW-0802">TPR repeat</keyword>
<keyword evidence="2" id="KW-0812">Transmembrane</keyword>
<dbReference type="EMBL" id="CP051774">
    <property type="protein sequence ID" value="QJE99067.1"/>
    <property type="molecule type" value="Genomic_DNA"/>
</dbReference>
<name>A0A858RPW1_9BACT</name>
<protein>
    <recommendedName>
        <fullName evidence="6">Tetratricopeptide repeat protein</fullName>
    </recommendedName>
</protein>
<feature type="signal peptide" evidence="3">
    <location>
        <begin position="1"/>
        <end position="23"/>
    </location>
</feature>
<evidence type="ECO:0008006" key="6">
    <source>
        <dbReference type="Google" id="ProtNLM"/>
    </source>
</evidence>
<feature type="transmembrane region" description="Helical" evidence="2">
    <location>
        <begin position="660"/>
        <end position="679"/>
    </location>
</feature>
<dbReference type="InterPro" id="IPR011990">
    <property type="entry name" value="TPR-like_helical_dom_sf"/>
</dbReference>
<dbReference type="PANTHER" id="PTHR40940">
    <property type="entry name" value="PROTEIN BATD-RELATED"/>
    <property type="match status" value="1"/>
</dbReference>
<dbReference type="Gene3D" id="1.25.40.10">
    <property type="entry name" value="Tetratricopeptide repeat domain"/>
    <property type="match status" value="1"/>
</dbReference>
<evidence type="ECO:0000313" key="4">
    <source>
        <dbReference type="EMBL" id="QJE99067.1"/>
    </source>
</evidence>
<dbReference type="PANTHER" id="PTHR40940:SF2">
    <property type="entry name" value="BATD"/>
    <property type="match status" value="1"/>
</dbReference>
<keyword evidence="2" id="KW-0472">Membrane</keyword>
<dbReference type="KEGG" id="luo:HHL09_25905"/>
<dbReference type="Proteomes" id="UP000501812">
    <property type="component" value="Chromosome"/>
</dbReference>
<dbReference type="SUPFAM" id="SSF48452">
    <property type="entry name" value="TPR-like"/>
    <property type="match status" value="1"/>
</dbReference>
<dbReference type="SMART" id="SM00028">
    <property type="entry name" value="TPR"/>
    <property type="match status" value="1"/>
</dbReference>
<sequence>MNRLLSTLLAAMALAIPAETISAAPFVDANISSRFIIRGEQAVLDLVMPGDADLDAMPQIPEVEKLDVRPLGMGAQRRYSQGRRMELVVPYVISSYTAGNYTIPSIEVDFNGEKRRTPPIDLRVIDEKELKMYKASIGGRDVLYSAAFHAIKGTPFVGEKQPVEIKLYFPADQQVEDWGIPEFERDGLSTWRFQPQPRLGRASLLARNYYAVSYPSTMSTNREGASTLGAATVRLQTIQRSPENFGRAVYQPLTVNVPAIQFDSKPLPPGAPEGFENAIGQFEIGVNVSETNLREGDPVSMDMTVTGIGNLDTMKPPAPLSADGWKLYDASATERGEERREMWGQVEYRQFMRPLRLQQSVPPFRLVYFDPAKEAYETVLSEAIPLTVMPSTNAGPLASAPQAAAIPIEEMTDILSIVNPAAGLLGDRKPLPLWLWQILPGLGVAALLFVIFKQRLAPRMKKDPDEIARRREWRELERTPDQNGVFYRSVGHFVERWLGDRQDPVIMEVLSKRDDVCFRQDRAEAKLERGERQRVLGALRRLALPLVAFFFALSTLSGQAQQEDPAKLYSEGRYSEAAKGWLDSGPFEQLSADTLFNIGNAAYRMGSPGEAALYYRRALAKDAQHPEARQNLRFLERKFGSITITRPDYQHMISRLPLEFWKNCVWASLWIIAIGILIFPATRPGAGVRLASIIGFVVAPLLAGAGALGWYYFPDDARFAPAAQQVVVVADTSVVRTDAARSAPRVIDAPAGSLCRLLTTSGGWAYVAFTNESRGWVPLVDIEHLVPETKPAPPKLRPVQGSEGNA</sequence>
<dbReference type="InterPro" id="IPR019734">
    <property type="entry name" value="TPR_rpt"/>
</dbReference>
<accession>A0A858RPW1</accession>
<proteinExistence type="predicted"/>
<organism evidence="4 5">
    <name type="scientific">Luteolibacter luteus</name>
    <dbReference type="NCBI Taxonomy" id="2728835"/>
    <lineage>
        <taxon>Bacteria</taxon>
        <taxon>Pseudomonadati</taxon>
        <taxon>Verrucomicrobiota</taxon>
        <taxon>Verrucomicrobiia</taxon>
        <taxon>Verrucomicrobiales</taxon>
        <taxon>Verrucomicrobiaceae</taxon>
        <taxon>Luteolibacter</taxon>
    </lineage>
</organism>
<gene>
    <name evidence="4" type="ORF">HHL09_25905</name>
</gene>
<feature type="transmembrane region" description="Helical" evidence="2">
    <location>
        <begin position="433"/>
        <end position="452"/>
    </location>
</feature>
<reference evidence="4 5" key="1">
    <citation type="submission" date="2020-04" db="EMBL/GenBank/DDBJ databases">
        <title>Luteolibacter sp. G-1-1-1 isolated from soil.</title>
        <authorList>
            <person name="Dahal R.H."/>
        </authorList>
    </citation>
    <scope>NUCLEOTIDE SEQUENCE [LARGE SCALE GENOMIC DNA]</scope>
    <source>
        <strain evidence="4 5">G-1-1-1</strain>
    </source>
</reference>
<feature type="transmembrane region" description="Helical" evidence="2">
    <location>
        <begin position="691"/>
        <end position="713"/>
    </location>
</feature>
<dbReference type="InterPro" id="IPR025738">
    <property type="entry name" value="BatD"/>
</dbReference>
<dbReference type="RefSeq" id="WP_169457553.1">
    <property type="nucleotide sequence ID" value="NZ_CP051774.1"/>
</dbReference>
<keyword evidence="5" id="KW-1185">Reference proteome</keyword>
<evidence type="ECO:0000256" key="2">
    <source>
        <dbReference type="SAM" id="Phobius"/>
    </source>
</evidence>
<keyword evidence="3" id="KW-0732">Signal</keyword>
<dbReference type="AlphaFoldDB" id="A0A858RPW1"/>
<feature type="repeat" description="TPR" evidence="1">
    <location>
        <begin position="592"/>
        <end position="625"/>
    </location>
</feature>